<evidence type="ECO:0000313" key="6">
    <source>
        <dbReference type="EMBL" id="RDW14768.1"/>
    </source>
</evidence>
<dbReference type="InterPro" id="IPR000847">
    <property type="entry name" value="LysR_HTH_N"/>
</dbReference>
<gene>
    <name evidence="6" type="ORF">DIE28_01140</name>
</gene>
<comment type="similarity">
    <text evidence="1">Belongs to the LysR transcriptional regulatory family.</text>
</comment>
<dbReference type="FunFam" id="1.10.10.10:FF:000001">
    <property type="entry name" value="LysR family transcriptional regulator"/>
    <property type="match status" value="1"/>
</dbReference>
<evidence type="ECO:0000256" key="2">
    <source>
        <dbReference type="ARBA" id="ARBA00023015"/>
    </source>
</evidence>
<sequence length="332" mass="36800">MFCHMLTDLVISLLNLRQLATFVGVYEEGSFSRAASRLNATQSGLSMQAQNLEAALGVRLFERSPRGVVPTYAGHCLYRRAVEVMRQLDEIAGEMKALNSGISGQIHIGLMPTFTRGVLSPALAAFIEKYSNVDIHISEGYSAALTEQVATGQLDFAIVPTAPKDVRVRASWLGSDREVLMTRAGGPIPHLVPVWLTQLPEMKYILPSQGNARRDRIDAFWELHHLKRTALVEMDAMIATLEFVASSDFATILPQTICLDDLDGSRRSLHPILDDGMTVDYAIIEPAKSELSPAARLFLDGLRQQYAQLREIWQQAIDQGLRDAGSHQDRRS</sequence>
<dbReference type="Pfam" id="PF00126">
    <property type="entry name" value="HTH_1"/>
    <property type="match status" value="1"/>
</dbReference>
<accession>A0A3D8PHQ2</accession>
<dbReference type="PANTHER" id="PTHR30419">
    <property type="entry name" value="HTH-TYPE TRANSCRIPTIONAL REGULATOR YBHD"/>
    <property type="match status" value="1"/>
</dbReference>
<dbReference type="InterPro" id="IPR005119">
    <property type="entry name" value="LysR_subst-bd"/>
</dbReference>
<evidence type="ECO:0000259" key="5">
    <source>
        <dbReference type="PROSITE" id="PS50931"/>
    </source>
</evidence>
<keyword evidence="3" id="KW-0238">DNA-binding</keyword>
<dbReference type="PROSITE" id="PS50931">
    <property type="entry name" value="HTH_LYSR"/>
    <property type="match status" value="1"/>
</dbReference>
<keyword evidence="4" id="KW-0804">Transcription</keyword>
<dbReference type="GO" id="GO:0003677">
    <property type="term" value="F:DNA binding"/>
    <property type="evidence" value="ECO:0007669"/>
    <property type="project" value="UniProtKB-KW"/>
</dbReference>
<organism evidence="6 7">
    <name type="scientific">Paracoccus thiocyanatus</name>
    <dbReference type="NCBI Taxonomy" id="34006"/>
    <lineage>
        <taxon>Bacteria</taxon>
        <taxon>Pseudomonadati</taxon>
        <taxon>Pseudomonadota</taxon>
        <taxon>Alphaproteobacteria</taxon>
        <taxon>Rhodobacterales</taxon>
        <taxon>Paracoccaceae</taxon>
        <taxon>Paracoccus</taxon>
    </lineage>
</organism>
<dbReference type="EMBL" id="QFCQ01000003">
    <property type="protein sequence ID" value="RDW14768.1"/>
    <property type="molecule type" value="Genomic_DNA"/>
</dbReference>
<dbReference type="AlphaFoldDB" id="A0A3D8PHQ2"/>
<keyword evidence="2" id="KW-0805">Transcription regulation</keyword>
<evidence type="ECO:0000256" key="4">
    <source>
        <dbReference type="ARBA" id="ARBA00023163"/>
    </source>
</evidence>
<dbReference type="Gene3D" id="1.10.10.10">
    <property type="entry name" value="Winged helix-like DNA-binding domain superfamily/Winged helix DNA-binding domain"/>
    <property type="match status" value="1"/>
</dbReference>
<evidence type="ECO:0000313" key="7">
    <source>
        <dbReference type="Proteomes" id="UP000256679"/>
    </source>
</evidence>
<dbReference type="Pfam" id="PF03466">
    <property type="entry name" value="LysR_substrate"/>
    <property type="match status" value="1"/>
</dbReference>
<dbReference type="SUPFAM" id="SSF46785">
    <property type="entry name" value="Winged helix' DNA-binding domain"/>
    <property type="match status" value="1"/>
</dbReference>
<feature type="domain" description="HTH lysR-type" evidence="5">
    <location>
        <begin position="14"/>
        <end position="71"/>
    </location>
</feature>
<reference evidence="6 7" key="1">
    <citation type="submission" date="2018-05" db="EMBL/GenBank/DDBJ databases">
        <title>Whole genome sequencing of Paracoccus thiocyanatus SST.</title>
        <authorList>
            <person name="Ghosh W."/>
            <person name="Rameez M.J."/>
            <person name="Roy C."/>
        </authorList>
    </citation>
    <scope>NUCLEOTIDE SEQUENCE [LARGE SCALE GENOMIC DNA]</scope>
    <source>
        <strain evidence="6 7">SST</strain>
    </source>
</reference>
<dbReference type="PRINTS" id="PR00039">
    <property type="entry name" value="HTHLYSR"/>
</dbReference>
<dbReference type="Proteomes" id="UP000256679">
    <property type="component" value="Unassembled WGS sequence"/>
</dbReference>
<dbReference type="SUPFAM" id="SSF53850">
    <property type="entry name" value="Periplasmic binding protein-like II"/>
    <property type="match status" value="1"/>
</dbReference>
<dbReference type="GO" id="GO:0003700">
    <property type="term" value="F:DNA-binding transcription factor activity"/>
    <property type="evidence" value="ECO:0007669"/>
    <property type="project" value="InterPro"/>
</dbReference>
<dbReference type="InterPro" id="IPR036390">
    <property type="entry name" value="WH_DNA-bd_sf"/>
</dbReference>
<dbReference type="InterPro" id="IPR036388">
    <property type="entry name" value="WH-like_DNA-bd_sf"/>
</dbReference>
<evidence type="ECO:0000256" key="1">
    <source>
        <dbReference type="ARBA" id="ARBA00009437"/>
    </source>
</evidence>
<keyword evidence="7" id="KW-1185">Reference proteome</keyword>
<dbReference type="RefSeq" id="WP_115754292.1">
    <property type="nucleotide sequence ID" value="NZ_QFCQ01000003.1"/>
</dbReference>
<dbReference type="CDD" id="cd05466">
    <property type="entry name" value="PBP2_LTTR_substrate"/>
    <property type="match status" value="1"/>
</dbReference>
<dbReference type="Gene3D" id="3.40.190.290">
    <property type="match status" value="1"/>
</dbReference>
<name>A0A3D8PHQ2_9RHOB</name>
<dbReference type="InterPro" id="IPR050950">
    <property type="entry name" value="HTH-type_LysR_regulators"/>
</dbReference>
<evidence type="ECO:0000256" key="3">
    <source>
        <dbReference type="ARBA" id="ARBA00023125"/>
    </source>
</evidence>
<comment type="caution">
    <text evidence="6">The sequence shown here is derived from an EMBL/GenBank/DDBJ whole genome shotgun (WGS) entry which is preliminary data.</text>
</comment>
<protein>
    <submittedName>
        <fullName evidence="6">LysR family transcriptional regulator</fullName>
    </submittedName>
</protein>
<proteinExistence type="inferred from homology"/>
<dbReference type="GO" id="GO:0005829">
    <property type="term" value="C:cytosol"/>
    <property type="evidence" value="ECO:0007669"/>
    <property type="project" value="TreeGrafter"/>
</dbReference>